<accession>A0A1I3I5G8</accession>
<organism evidence="5 6">
    <name type="scientific">Aquamicrobium aerolatum DSM 21857</name>
    <dbReference type="NCBI Taxonomy" id="1121003"/>
    <lineage>
        <taxon>Bacteria</taxon>
        <taxon>Pseudomonadati</taxon>
        <taxon>Pseudomonadota</taxon>
        <taxon>Alphaproteobacteria</taxon>
        <taxon>Hyphomicrobiales</taxon>
        <taxon>Phyllobacteriaceae</taxon>
        <taxon>Aerobium</taxon>
    </lineage>
</organism>
<dbReference type="InterPro" id="IPR024060">
    <property type="entry name" value="Ureidoglycolate_lyase_dom_sf"/>
</dbReference>
<dbReference type="AlphaFoldDB" id="A0A1I3I5G8"/>
<keyword evidence="6" id="KW-1185">Reference proteome</keyword>
<dbReference type="RefSeq" id="WP_091517972.1">
    <property type="nucleotide sequence ID" value="NZ_FORF01000002.1"/>
</dbReference>
<dbReference type="OrthoDB" id="9804602at2"/>
<dbReference type="GO" id="GO:0004848">
    <property type="term" value="F:ureidoglycolate hydrolase activity"/>
    <property type="evidence" value="ECO:0007669"/>
    <property type="project" value="InterPro"/>
</dbReference>
<dbReference type="Proteomes" id="UP000242763">
    <property type="component" value="Unassembled WGS sequence"/>
</dbReference>
<gene>
    <name evidence="5" type="ORF">SAMN03080618_00401</name>
</gene>
<protein>
    <submittedName>
        <fullName evidence="5">Ureidoglycolate lyase</fullName>
    </submittedName>
</protein>
<reference evidence="6" key="1">
    <citation type="submission" date="2016-10" db="EMBL/GenBank/DDBJ databases">
        <authorList>
            <person name="Varghese N."/>
            <person name="Submissions S."/>
        </authorList>
    </citation>
    <scope>NUCLEOTIDE SEQUENCE [LARGE SCALE GENOMIC DNA]</scope>
    <source>
        <strain evidence="6">DSM 21857</strain>
    </source>
</reference>
<dbReference type="SUPFAM" id="SSF51182">
    <property type="entry name" value="RmlC-like cupins"/>
    <property type="match status" value="1"/>
</dbReference>
<dbReference type="GO" id="GO:0050385">
    <property type="term" value="F:ureidoglycolate lyase activity"/>
    <property type="evidence" value="ECO:0007669"/>
    <property type="project" value="UniProtKB-EC"/>
</dbReference>
<dbReference type="PANTHER" id="PTHR21221">
    <property type="entry name" value="UREIDOGLYCOLATE HYDROLASE"/>
    <property type="match status" value="1"/>
</dbReference>
<dbReference type="GO" id="GO:0000256">
    <property type="term" value="P:allantoin catabolic process"/>
    <property type="evidence" value="ECO:0007669"/>
    <property type="project" value="InterPro"/>
</dbReference>
<dbReference type="InterPro" id="IPR047233">
    <property type="entry name" value="UAH_cupin"/>
</dbReference>
<dbReference type="CDD" id="cd20298">
    <property type="entry name" value="cupin_UAH"/>
    <property type="match status" value="1"/>
</dbReference>
<keyword evidence="2" id="KW-0659">Purine metabolism</keyword>
<proteinExistence type="predicted"/>
<dbReference type="InterPro" id="IPR007247">
    <property type="entry name" value="Ureidogly_lyase"/>
</dbReference>
<evidence type="ECO:0000256" key="4">
    <source>
        <dbReference type="ARBA" id="ARBA00047684"/>
    </source>
</evidence>
<evidence type="ECO:0000313" key="6">
    <source>
        <dbReference type="Proteomes" id="UP000242763"/>
    </source>
</evidence>
<name>A0A1I3I5G8_9HYPH</name>
<dbReference type="GO" id="GO:0006144">
    <property type="term" value="P:purine nucleobase metabolic process"/>
    <property type="evidence" value="ECO:0007669"/>
    <property type="project" value="UniProtKB-KW"/>
</dbReference>
<comment type="catalytic activity">
    <reaction evidence="4">
        <text>(S)-ureidoglycolate = urea + glyoxylate</text>
        <dbReference type="Rhea" id="RHEA:11304"/>
        <dbReference type="ChEBI" id="CHEBI:16199"/>
        <dbReference type="ChEBI" id="CHEBI:36655"/>
        <dbReference type="ChEBI" id="CHEBI:57296"/>
        <dbReference type="EC" id="4.3.2.3"/>
    </reaction>
</comment>
<dbReference type="PANTHER" id="PTHR21221:SF1">
    <property type="entry name" value="UREIDOGLYCOLATE LYASE"/>
    <property type="match status" value="1"/>
</dbReference>
<dbReference type="STRING" id="1121003.SAMN03080618_00401"/>
<dbReference type="EMBL" id="FORF01000002">
    <property type="protein sequence ID" value="SFI43119.1"/>
    <property type="molecule type" value="Genomic_DNA"/>
</dbReference>
<dbReference type="Pfam" id="PF04115">
    <property type="entry name" value="Ureidogly_lyase"/>
    <property type="match status" value="1"/>
</dbReference>
<dbReference type="Gene3D" id="2.60.120.480">
    <property type="entry name" value="Ureidoglycolate hydrolase"/>
    <property type="match status" value="1"/>
</dbReference>
<comment type="subunit">
    <text evidence="1">Homodimer.</text>
</comment>
<keyword evidence="3 5" id="KW-0456">Lyase</keyword>
<evidence type="ECO:0000256" key="1">
    <source>
        <dbReference type="ARBA" id="ARBA00011738"/>
    </source>
</evidence>
<evidence type="ECO:0000256" key="2">
    <source>
        <dbReference type="ARBA" id="ARBA00022631"/>
    </source>
</evidence>
<evidence type="ECO:0000256" key="3">
    <source>
        <dbReference type="ARBA" id="ARBA00023239"/>
    </source>
</evidence>
<evidence type="ECO:0000313" key="5">
    <source>
        <dbReference type="EMBL" id="SFI43119.1"/>
    </source>
</evidence>
<dbReference type="InterPro" id="IPR011051">
    <property type="entry name" value="RmlC_Cupin_sf"/>
</dbReference>
<sequence length="166" mass="18381">MIQFERLTEDSFSEFGYVGRSGAGITKAIRDGSVLLSKSPAALSHDETALDLALDFYDVQAAADPMQISIAERHEHSSQMFVPMSGQHYLVIVWDDHPERGGKVRAFVGAPDDVVIYKPGVWHHGIISLDRQGLFASTMWRTRGGTDVEFLQIPEPFALPLQELPA</sequence>